<gene>
    <name evidence="1" type="ORF">HNQ79_006540</name>
</gene>
<proteinExistence type="predicted"/>
<organism evidence="1 2">
    <name type="scientific">Streptomyces candidus</name>
    <dbReference type="NCBI Taxonomy" id="67283"/>
    <lineage>
        <taxon>Bacteria</taxon>
        <taxon>Bacillati</taxon>
        <taxon>Actinomycetota</taxon>
        <taxon>Actinomycetes</taxon>
        <taxon>Kitasatosporales</taxon>
        <taxon>Streptomycetaceae</taxon>
        <taxon>Streptomyces</taxon>
    </lineage>
</organism>
<sequence>MIPLAILVPMLFAGTHILSIIGATKEIVRYFLDKAGSELLTAVFC</sequence>
<evidence type="ECO:0000313" key="1">
    <source>
        <dbReference type="EMBL" id="MBB6440027.1"/>
    </source>
</evidence>
<keyword evidence="2" id="KW-1185">Reference proteome</keyword>
<reference evidence="1 2" key="1">
    <citation type="submission" date="2020-08" db="EMBL/GenBank/DDBJ databases">
        <title>Genomic Encyclopedia of Type Strains, Phase IV (KMG-IV): sequencing the most valuable type-strain genomes for metagenomic binning, comparative biology and taxonomic classification.</title>
        <authorList>
            <person name="Goeker M."/>
        </authorList>
    </citation>
    <scope>NUCLEOTIDE SEQUENCE [LARGE SCALE GENOMIC DNA]</scope>
    <source>
        <strain evidence="1 2">DSM 40141</strain>
    </source>
</reference>
<comment type="caution">
    <text evidence="1">The sequence shown here is derived from an EMBL/GenBank/DDBJ whole genome shotgun (WGS) entry which is preliminary data.</text>
</comment>
<dbReference type="EMBL" id="JACHEM010000035">
    <property type="protein sequence ID" value="MBB6440027.1"/>
    <property type="molecule type" value="Genomic_DNA"/>
</dbReference>
<accession>A0A7X0HLR4</accession>
<dbReference type="RefSeq" id="WP_185036500.1">
    <property type="nucleotide sequence ID" value="NZ_JACHEM010000035.1"/>
</dbReference>
<name>A0A7X0HLR4_9ACTN</name>
<protein>
    <submittedName>
        <fullName evidence="1">Uncharacterized protein</fullName>
    </submittedName>
</protein>
<dbReference type="Proteomes" id="UP000540423">
    <property type="component" value="Unassembled WGS sequence"/>
</dbReference>
<evidence type="ECO:0000313" key="2">
    <source>
        <dbReference type="Proteomes" id="UP000540423"/>
    </source>
</evidence>
<dbReference type="AlphaFoldDB" id="A0A7X0HLR4"/>